<evidence type="ECO:0000313" key="1">
    <source>
        <dbReference type="EMBL" id="MCT7970034.1"/>
    </source>
</evidence>
<dbReference type="EMBL" id="JAMXFF010000070">
    <property type="protein sequence ID" value="MCT7970034.1"/>
    <property type="molecule type" value="Genomic_DNA"/>
</dbReference>
<organism evidence="1 2">
    <name type="scientific">Laspinema palackyanum D2a</name>
    <dbReference type="NCBI Taxonomy" id="2953684"/>
    <lineage>
        <taxon>Bacteria</taxon>
        <taxon>Bacillati</taxon>
        <taxon>Cyanobacteriota</taxon>
        <taxon>Cyanophyceae</taxon>
        <taxon>Oscillatoriophycideae</taxon>
        <taxon>Oscillatoriales</taxon>
        <taxon>Laspinemataceae</taxon>
        <taxon>Laspinema</taxon>
        <taxon>Laspinema palackyanum</taxon>
    </lineage>
</organism>
<dbReference type="Proteomes" id="UP001525890">
    <property type="component" value="Unassembled WGS sequence"/>
</dbReference>
<proteinExistence type="predicted"/>
<sequence>MQHIKTLLPPVIPGGITPQNPSLHGVIENAIASSQIRIDSLPYAVQWHIPLQKYSQAQPFIQELTGPAGGNNATLSNGSWWNPVTKNWVSEPIVLVKSAMTGDVLQRHLPTMLQNSYRMGRALAEQAIALEILTNNMMLIIPTA</sequence>
<gene>
    <name evidence="1" type="ORF">NG799_27350</name>
</gene>
<comment type="caution">
    <text evidence="1">The sequence shown here is derived from an EMBL/GenBank/DDBJ whole genome shotgun (WGS) entry which is preliminary data.</text>
</comment>
<evidence type="ECO:0000313" key="2">
    <source>
        <dbReference type="Proteomes" id="UP001525890"/>
    </source>
</evidence>
<protein>
    <submittedName>
        <fullName evidence="1">Uncharacterized protein</fullName>
    </submittedName>
</protein>
<accession>A0ABT2MZ48</accession>
<reference evidence="1 2" key="1">
    <citation type="journal article" date="2022" name="Front. Microbiol.">
        <title>High genomic differentiation and limited gene flow indicate recent cryptic speciation within the genus Laspinema (cyanobacteria).</title>
        <authorList>
            <person name="Stanojkovic A."/>
            <person name="Skoupy S."/>
            <person name="Skaloud P."/>
            <person name="Dvorak P."/>
        </authorList>
    </citation>
    <scope>NUCLEOTIDE SEQUENCE [LARGE SCALE GENOMIC DNA]</scope>
    <source>
        <strain evidence="1 2">D2a</strain>
    </source>
</reference>
<name>A0ABT2MZ48_9CYAN</name>
<dbReference type="RefSeq" id="WP_368009468.1">
    <property type="nucleotide sequence ID" value="NZ_JAMXFF010000070.1"/>
</dbReference>
<keyword evidence="2" id="KW-1185">Reference proteome</keyword>